<organism evidence="1">
    <name type="scientific">Timema cristinae</name>
    <name type="common">Walking stick</name>
    <dbReference type="NCBI Taxonomy" id="61476"/>
    <lineage>
        <taxon>Eukaryota</taxon>
        <taxon>Metazoa</taxon>
        <taxon>Ecdysozoa</taxon>
        <taxon>Arthropoda</taxon>
        <taxon>Hexapoda</taxon>
        <taxon>Insecta</taxon>
        <taxon>Pterygota</taxon>
        <taxon>Neoptera</taxon>
        <taxon>Polyneoptera</taxon>
        <taxon>Phasmatodea</taxon>
        <taxon>Timematodea</taxon>
        <taxon>Timematoidea</taxon>
        <taxon>Timematidae</taxon>
        <taxon>Timema</taxon>
    </lineage>
</organism>
<sequence length="266" mass="29509">MVTQIQAIGGCAHHTPLKLLAGCGLDVKVILYEMDCDCIRQLLMEMEDMSEDYEYGKPEIEIGSTTGSLVREEGGGMAPVAPAFVWKEGRNPFRENHPQCTRPGLNSNLPVFGSLVQHEFSTLDHAATEAGGWMGAHGQLMPSNNGTETNQAYNPNNYSEDYSQAGRSLIYPHQQENTMCQQDYKRESSSGLRQDCACKIKQDDKKETKKADSHKSEDTKTLPTFEEAFGSTEIGKFCNRANKVNILGFIPGRAIKLSLGNLQYEF</sequence>
<reference evidence="1" key="1">
    <citation type="submission" date="2020-11" db="EMBL/GenBank/DDBJ databases">
        <authorList>
            <person name="Tran Van P."/>
        </authorList>
    </citation>
    <scope>NUCLEOTIDE SEQUENCE</scope>
</reference>
<name>A0A7R9CGL1_TIMCR</name>
<evidence type="ECO:0000313" key="1">
    <source>
        <dbReference type="EMBL" id="CAD7394632.1"/>
    </source>
</evidence>
<dbReference type="EMBL" id="OC317027">
    <property type="protein sequence ID" value="CAD7394632.1"/>
    <property type="molecule type" value="Genomic_DNA"/>
</dbReference>
<proteinExistence type="predicted"/>
<gene>
    <name evidence="1" type="ORF">TCEB3V08_LOCUS2551</name>
</gene>
<protein>
    <submittedName>
        <fullName evidence="1">Uncharacterized protein</fullName>
    </submittedName>
</protein>
<dbReference type="AlphaFoldDB" id="A0A7R9CGL1"/>
<accession>A0A7R9CGL1</accession>